<accession>A0ABD1M717</accession>
<dbReference type="EMBL" id="JBGMDY010000006">
    <property type="protein sequence ID" value="KAL2331602.1"/>
    <property type="molecule type" value="Genomic_DNA"/>
</dbReference>
<name>A0ABD1M717_9FABA</name>
<feature type="compositionally biased region" description="Pro residues" evidence="1">
    <location>
        <begin position="16"/>
        <end position="49"/>
    </location>
</feature>
<protein>
    <submittedName>
        <fullName evidence="2">Uncharacterized protein</fullName>
    </submittedName>
</protein>
<comment type="caution">
    <text evidence="2">The sequence shown here is derived from an EMBL/GenBank/DDBJ whole genome shotgun (WGS) entry which is preliminary data.</text>
</comment>
<feature type="region of interest" description="Disordered" evidence="1">
    <location>
        <begin position="1"/>
        <end position="98"/>
    </location>
</feature>
<reference evidence="2 3" key="1">
    <citation type="submission" date="2024-08" db="EMBL/GenBank/DDBJ databases">
        <title>Insights into the chromosomal genome structure of Flemingia macrophylla.</title>
        <authorList>
            <person name="Ding Y."/>
            <person name="Zhao Y."/>
            <person name="Bi W."/>
            <person name="Wu M."/>
            <person name="Zhao G."/>
            <person name="Gong Y."/>
            <person name="Li W."/>
            <person name="Zhang P."/>
        </authorList>
    </citation>
    <scope>NUCLEOTIDE SEQUENCE [LARGE SCALE GENOMIC DNA]</scope>
    <source>
        <strain evidence="2">DYQJB</strain>
        <tissue evidence="2">Leaf</tissue>
    </source>
</reference>
<sequence length="257" mass="28874">MRSPTPTRPPTFTFASPPPPTPAEAMRSPPPLAARPPPPRGSHAAPPPHLTNTTIFPRRLDTTTPQKPCSAPSPSREHNQVPSPRRARPPPLHRENSNFGLYKHSRDLYFSIESLTGLSPQGAPQVLFQARFYTALSELPNNDYSWSTREYYGTGIRATRIKIALVQATTDCYIEIVLPVLQRTSLTLLLMVSIHLFVEQFVKDWTTSEFMSNYLSRNVTASFGFSDFDTNCCKEGPFHLLKRLKGRDRNSGHARFA</sequence>
<evidence type="ECO:0000313" key="3">
    <source>
        <dbReference type="Proteomes" id="UP001603857"/>
    </source>
</evidence>
<gene>
    <name evidence="2" type="ORF">Fmac_019183</name>
</gene>
<organism evidence="2 3">
    <name type="scientific">Flemingia macrophylla</name>
    <dbReference type="NCBI Taxonomy" id="520843"/>
    <lineage>
        <taxon>Eukaryota</taxon>
        <taxon>Viridiplantae</taxon>
        <taxon>Streptophyta</taxon>
        <taxon>Embryophyta</taxon>
        <taxon>Tracheophyta</taxon>
        <taxon>Spermatophyta</taxon>
        <taxon>Magnoliopsida</taxon>
        <taxon>eudicotyledons</taxon>
        <taxon>Gunneridae</taxon>
        <taxon>Pentapetalae</taxon>
        <taxon>rosids</taxon>
        <taxon>fabids</taxon>
        <taxon>Fabales</taxon>
        <taxon>Fabaceae</taxon>
        <taxon>Papilionoideae</taxon>
        <taxon>50 kb inversion clade</taxon>
        <taxon>NPAAA clade</taxon>
        <taxon>indigoferoid/millettioid clade</taxon>
        <taxon>Phaseoleae</taxon>
        <taxon>Flemingia</taxon>
    </lineage>
</organism>
<feature type="compositionally biased region" description="Low complexity" evidence="1">
    <location>
        <begin position="1"/>
        <end position="15"/>
    </location>
</feature>
<evidence type="ECO:0000256" key="1">
    <source>
        <dbReference type="SAM" id="MobiDB-lite"/>
    </source>
</evidence>
<proteinExistence type="predicted"/>
<evidence type="ECO:0000313" key="2">
    <source>
        <dbReference type="EMBL" id="KAL2331602.1"/>
    </source>
</evidence>
<dbReference type="AlphaFoldDB" id="A0ABD1M717"/>
<keyword evidence="3" id="KW-1185">Reference proteome</keyword>
<dbReference type="Proteomes" id="UP001603857">
    <property type="component" value="Unassembled WGS sequence"/>
</dbReference>